<dbReference type="PIRSF" id="PIRSF010606">
    <property type="entry name" value="Spore_coat_CotJB"/>
    <property type="match status" value="1"/>
</dbReference>
<feature type="domain" description="Protein CotJB" evidence="1">
    <location>
        <begin position="8"/>
        <end position="83"/>
    </location>
</feature>
<dbReference type="Pfam" id="PF12652">
    <property type="entry name" value="CotJB"/>
    <property type="match status" value="1"/>
</dbReference>
<proteinExistence type="predicted"/>
<dbReference type="EMBL" id="JACOQK010000001">
    <property type="protein sequence ID" value="MBC5786627.1"/>
    <property type="molecule type" value="Genomic_DNA"/>
</dbReference>
<sequence length="86" mass="10415">MMKLNEREQLMKKLQEAAFAVYDVQLYLDTHPTDQAALRYFDQQRQAKQKAMEEYAAKYGPVRVEQSSGERKWNWIEDPWPWEMED</sequence>
<dbReference type="InterPro" id="IPR016571">
    <property type="entry name" value="Spore_coat_assembly_CotJB"/>
</dbReference>
<keyword evidence="3" id="KW-1185">Reference proteome</keyword>
<comment type="caution">
    <text evidence="2">The sequence shown here is derived from an EMBL/GenBank/DDBJ whole genome shotgun (WGS) entry which is preliminary data.</text>
</comment>
<dbReference type="RefSeq" id="WP_069988252.1">
    <property type="nucleotide sequence ID" value="NZ_JACOQK010000001.1"/>
</dbReference>
<reference evidence="2 3" key="1">
    <citation type="submission" date="2020-08" db="EMBL/GenBank/DDBJ databases">
        <title>Genome public.</title>
        <authorList>
            <person name="Liu C."/>
            <person name="Sun Q."/>
        </authorList>
    </citation>
    <scope>NUCLEOTIDE SEQUENCE [LARGE SCALE GENOMIC DNA]</scope>
    <source>
        <strain evidence="2 3">NSJ-27</strain>
    </source>
</reference>
<gene>
    <name evidence="2" type="ORF">H8Z77_01115</name>
</gene>
<evidence type="ECO:0000259" key="1">
    <source>
        <dbReference type="Pfam" id="PF12652"/>
    </source>
</evidence>
<protein>
    <submittedName>
        <fullName evidence="2">Spore coat protein CotJB</fullName>
    </submittedName>
</protein>
<name>A0ABR7IP21_9CLOT</name>
<dbReference type="InterPro" id="IPR024207">
    <property type="entry name" value="CotJB_dom"/>
</dbReference>
<organism evidence="2 3">
    <name type="scientific">Clostridium facile</name>
    <dbReference type="NCBI Taxonomy" id="2763035"/>
    <lineage>
        <taxon>Bacteria</taxon>
        <taxon>Bacillati</taxon>
        <taxon>Bacillota</taxon>
        <taxon>Clostridia</taxon>
        <taxon>Eubacteriales</taxon>
        <taxon>Clostridiaceae</taxon>
        <taxon>Clostridium</taxon>
    </lineage>
</organism>
<evidence type="ECO:0000313" key="2">
    <source>
        <dbReference type="EMBL" id="MBC5786627.1"/>
    </source>
</evidence>
<accession>A0ABR7IP21</accession>
<keyword evidence="2" id="KW-0167">Capsid protein</keyword>
<dbReference type="Proteomes" id="UP000649151">
    <property type="component" value="Unassembled WGS sequence"/>
</dbReference>
<keyword evidence="2" id="KW-0946">Virion</keyword>
<evidence type="ECO:0000313" key="3">
    <source>
        <dbReference type="Proteomes" id="UP000649151"/>
    </source>
</evidence>